<proteinExistence type="inferred from homology"/>
<dbReference type="Gene3D" id="1.10.3430.10">
    <property type="entry name" value="Ammonium transporter AmtB like domains"/>
    <property type="match status" value="1"/>
</dbReference>
<feature type="transmembrane region" description="Helical" evidence="8">
    <location>
        <begin position="84"/>
        <end position="107"/>
    </location>
</feature>
<protein>
    <submittedName>
        <fullName evidence="10">Ammonium transporter</fullName>
    </submittedName>
</protein>
<dbReference type="PANTHER" id="PTHR11730:SF6">
    <property type="entry name" value="AMMONIUM TRANSPORTER"/>
    <property type="match status" value="1"/>
</dbReference>
<feature type="transmembrane region" description="Helical" evidence="8">
    <location>
        <begin position="114"/>
        <end position="135"/>
    </location>
</feature>
<keyword evidence="5 8" id="KW-1133">Transmembrane helix</keyword>
<comment type="similarity">
    <text evidence="2">Belongs to the ammonia transporter channel (TC 1.A.11.2) family.</text>
</comment>
<dbReference type="GO" id="GO:0008519">
    <property type="term" value="F:ammonium channel activity"/>
    <property type="evidence" value="ECO:0007669"/>
    <property type="project" value="InterPro"/>
</dbReference>
<dbReference type="GO" id="GO:0016020">
    <property type="term" value="C:membrane"/>
    <property type="evidence" value="ECO:0007669"/>
    <property type="project" value="UniProtKB-SubCell"/>
</dbReference>
<keyword evidence="4 8" id="KW-0812">Transmembrane</keyword>
<dbReference type="RefSeq" id="WP_405196660.1">
    <property type="nucleotide sequence ID" value="NZ_JADEXN010000160.1"/>
</dbReference>
<comment type="caution">
    <text evidence="10">The sequence shown here is derived from an EMBL/GenBank/DDBJ whole genome shotgun (WGS) entry which is preliminary data.</text>
</comment>
<comment type="subcellular location">
    <subcellularLocation>
        <location evidence="1">Membrane</location>
        <topology evidence="1">Multi-pass membrane protein</topology>
    </subcellularLocation>
</comment>
<dbReference type="PANTHER" id="PTHR11730">
    <property type="entry name" value="AMMONIUM TRANSPORTER"/>
    <property type="match status" value="1"/>
</dbReference>
<sequence length="151" mass="16369">MVDILWLLVCAGLVFLMQPGFMCLESGLTRSKNSINVAVKNFADFGISASLFWAFGFALMFGSTQAGTVGTTNFFLTIESNPQLAAFFLFQMMFCGTATTIVSGAVAERMKFQSYLLVACLTSGLIYPLFGHWAWNLSAEGSRVGWLGQAG</sequence>
<dbReference type="Pfam" id="PF00909">
    <property type="entry name" value="Ammonium_transp"/>
    <property type="match status" value="1"/>
</dbReference>
<feature type="transmembrane region" description="Helical" evidence="8">
    <location>
        <begin position="6"/>
        <end position="24"/>
    </location>
</feature>
<evidence type="ECO:0000259" key="9">
    <source>
        <dbReference type="Pfam" id="PF00909"/>
    </source>
</evidence>
<gene>
    <name evidence="10" type="ORF">IQ235_10355</name>
</gene>
<keyword evidence="6 8" id="KW-0472">Membrane</keyword>
<dbReference type="InterPro" id="IPR024041">
    <property type="entry name" value="NH4_transpt_AmtB-like_dom"/>
</dbReference>
<evidence type="ECO:0000256" key="6">
    <source>
        <dbReference type="ARBA" id="ARBA00023136"/>
    </source>
</evidence>
<evidence type="ECO:0000313" key="10">
    <source>
        <dbReference type="EMBL" id="MBE9041179.1"/>
    </source>
</evidence>
<dbReference type="Proteomes" id="UP000621799">
    <property type="component" value="Unassembled WGS sequence"/>
</dbReference>
<evidence type="ECO:0000256" key="8">
    <source>
        <dbReference type="SAM" id="Phobius"/>
    </source>
</evidence>
<evidence type="ECO:0000256" key="7">
    <source>
        <dbReference type="ARBA" id="ARBA00023177"/>
    </source>
</evidence>
<evidence type="ECO:0000256" key="5">
    <source>
        <dbReference type="ARBA" id="ARBA00022989"/>
    </source>
</evidence>
<accession>A0A928VVN0</accession>
<dbReference type="EMBL" id="JADEXN010000160">
    <property type="protein sequence ID" value="MBE9041179.1"/>
    <property type="molecule type" value="Genomic_DNA"/>
</dbReference>
<dbReference type="InterPro" id="IPR029020">
    <property type="entry name" value="Ammonium/urea_transptr"/>
</dbReference>
<feature type="non-terminal residue" evidence="10">
    <location>
        <position position="151"/>
    </location>
</feature>
<feature type="domain" description="Ammonium transporter AmtB-like" evidence="9">
    <location>
        <begin position="5"/>
        <end position="137"/>
    </location>
</feature>
<organism evidence="10 11">
    <name type="scientific">Zarconia navalis LEGE 11467</name>
    <dbReference type="NCBI Taxonomy" id="1828826"/>
    <lineage>
        <taxon>Bacteria</taxon>
        <taxon>Bacillati</taxon>
        <taxon>Cyanobacteriota</taxon>
        <taxon>Cyanophyceae</taxon>
        <taxon>Oscillatoriophycideae</taxon>
        <taxon>Oscillatoriales</taxon>
        <taxon>Oscillatoriales incertae sedis</taxon>
        <taxon>Zarconia</taxon>
        <taxon>Zarconia navalis</taxon>
    </lineage>
</organism>
<evidence type="ECO:0000256" key="4">
    <source>
        <dbReference type="ARBA" id="ARBA00022692"/>
    </source>
</evidence>
<evidence type="ECO:0000256" key="2">
    <source>
        <dbReference type="ARBA" id="ARBA00005887"/>
    </source>
</evidence>
<keyword evidence="7" id="KW-0924">Ammonia transport</keyword>
<name>A0A928VVN0_9CYAN</name>
<evidence type="ECO:0000256" key="3">
    <source>
        <dbReference type="ARBA" id="ARBA00022448"/>
    </source>
</evidence>
<keyword evidence="11" id="KW-1185">Reference proteome</keyword>
<feature type="transmembrane region" description="Helical" evidence="8">
    <location>
        <begin position="45"/>
        <end position="64"/>
    </location>
</feature>
<reference evidence="10" key="1">
    <citation type="submission" date="2020-10" db="EMBL/GenBank/DDBJ databases">
        <authorList>
            <person name="Castelo-Branco R."/>
            <person name="Eusebio N."/>
            <person name="Adriana R."/>
            <person name="Vieira A."/>
            <person name="Brugerolle De Fraissinette N."/>
            <person name="Rezende De Castro R."/>
            <person name="Schneider M.P."/>
            <person name="Vasconcelos V."/>
            <person name="Leao P.N."/>
        </authorList>
    </citation>
    <scope>NUCLEOTIDE SEQUENCE</scope>
    <source>
        <strain evidence="10">LEGE 11467</strain>
    </source>
</reference>
<dbReference type="GO" id="GO:0097272">
    <property type="term" value="P:ammonium homeostasis"/>
    <property type="evidence" value="ECO:0007669"/>
    <property type="project" value="TreeGrafter"/>
</dbReference>
<dbReference type="SUPFAM" id="SSF111352">
    <property type="entry name" value="Ammonium transporter"/>
    <property type="match status" value="1"/>
</dbReference>
<evidence type="ECO:0000256" key="1">
    <source>
        <dbReference type="ARBA" id="ARBA00004141"/>
    </source>
</evidence>
<dbReference type="AlphaFoldDB" id="A0A928VVN0"/>
<evidence type="ECO:0000313" key="11">
    <source>
        <dbReference type="Proteomes" id="UP000621799"/>
    </source>
</evidence>
<keyword evidence="3" id="KW-0813">Transport</keyword>